<evidence type="ECO:0000313" key="1">
    <source>
        <dbReference type="EMBL" id="MCM1988978.1"/>
    </source>
</evidence>
<dbReference type="Proteomes" id="UP001056429">
    <property type="component" value="Unassembled WGS sequence"/>
</dbReference>
<dbReference type="EMBL" id="JAGSOJ010000001">
    <property type="protein sequence ID" value="MCM1988978.1"/>
    <property type="molecule type" value="Genomic_DNA"/>
</dbReference>
<keyword evidence="2" id="KW-1185">Reference proteome</keyword>
<organism evidence="1 2">
    <name type="scientific">Oceanirhabdus seepicola</name>
    <dbReference type="NCBI Taxonomy" id="2828781"/>
    <lineage>
        <taxon>Bacteria</taxon>
        <taxon>Bacillati</taxon>
        <taxon>Bacillota</taxon>
        <taxon>Clostridia</taxon>
        <taxon>Eubacteriales</taxon>
        <taxon>Clostridiaceae</taxon>
        <taxon>Oceanirhabdus</taxon>
    </lineage>
</organism>
<comment type="caution">
    <text evidence="1">The sequence shown here is derived from an EMBL/GenBank/DDBJ whole genome shotgun (WGS) entry which is preliminary data.</text>
</comment>
<gene>
    <name evidence="1" type="ORF">KDK92_04435</name>
</gene>
<reference evidence="1" key="2">
    <citation type="submission" date="2021-04" db="EMBL/GenBank/DDBJ databases">
        <authorList>
            <person name="Dong X."/>
        </authorList>
    </citation>
    <scope>NUCLEOTIDE SEQUENCE</scope>
    <source>
        <strain evidence="1">ZWT</strain>
    </source>
</reference>
<dbReference type="AlphaFoldDB" id="A0A9J6NWZ6"/>
<accession>A0A9J6NWZ6</accession>
<dbReference type="Pfam" id="PF11148">
    <property type="entry name" value="DUF2922"/>
    <property type="match status" value="1"/>
</dbReference>
<dbReference type="RefSeq" id="WP_250857844.1">
    <property type="nucleotide sequence ID" value="NZ_JAGSOJ010000001.1"/>
</dbReference>
<proteinExistence type="predicted"/>
<protein>
    <submittedName>
        <fullName evidence="1">DUF2922 domain-containing protein</fullName>
    </submittedName>
</protein>
<sequence length="71" mass="7811">MKKLSMKFVTTNDDITTLTINEVREDITDEEVNSLMEGIITQNVFYSSGGSLVKKKSAKVIDVTEAEVAIA</sequence>
<name>A0A9J6NWZ6_9CLOT</name>
<evidence type="ECO:0000313" key="2">
    <source>
        <dbReference type="Proteomes" id="UP001056429"/>
    </source>
</evidence>
<dbReference type="InterPro" id="IPR021321">
    <property type="entry name" value="DUF2922"/>
</dbReference>
<reference evidence="1" key="1">
    <citation type="journal article" date="2021" name="mSystems">
        <title>Bacteria and Archaea Synergistically Convert Glycine Betaine to Biogenic Methane in the Formosa Cold Seep of the South China Sea.</title>
        <authorList>
            <person name="Li L."/>
            <person name="Zhang W."/>
            <person name="Zhang S."/>
            <person name="Song L."/>
            <person name="Sun Q."/>
            <person name="Zhang H."/>
            <person name="Xiang H."/>
            <person name="Dong X."/>
        </authorList>
    </citation>
    <scope>NUCLEOTIDE SEQUENCE</scope>
    <source>
        <strain evidence="1">ZWT</strain>
    </source>
</reference>